<keyword evidence="2" id="KW-1185">Reference proteome</keyword>
<dbReference type="EMBL" id="CM047897">
    <property type="protein sequence ID" value="KAJ0111924.1"/>
    <property type="molecule type" value="Genomic_DNA"/>
</dbReference>
<comment type="caution">
    <text evidence="1">The sequence shown here is derived from an EMBL/GenBank/DDBJ whole genome shotgun (WGS) entry which is preliminary data.</text>
</comment>
<accession>A0ACC1C883</accession>
<protein>
    <submittedName>
        <fullName evidence="1">Uncharacterized protein</fullName>
    </submittedName>
</protein>
<proteinExistence type="predicted"/>
<organism evidence="1 2">
    <name type="scientific">Pistacia atlantica</name>
    <dbReference type="NCBI Taxonomy" id="434234"/>
    <lineage>
        <taxon>Eukaryota</taxon>
        <taxon>Viridiplantae</taxon>
        <taxon>Streptophyta</taxon>
        <taxon>Embryophyta</taxon>
        <taxon>Tracheophyta</taxon>
        <taxon>Spermatophyta</taxon>
        <taxon>Magnoliopsida</taxon>
        <taxon>eudicotyledons</taxon>
        <taxon>Gunneridae</taxon>
        <taxon>Pentapetalae</taxon>
        <taxon>rosids</taxon>
        <taxon>malvids</taxon>
        <taxon>Sapindales</taxon>
        <taxon>Anacardiaceae</taxon>
        <taxon>Pistacia</taxon>
    </lineage>
</organism>
<sequence length="618" mass="71079">MFFFSDDDDDESMLPGEEEDDLGNLIIVDNLLLVAPEKFEKLSSAVRKIFGRFGVLKEDMFKDIFFMPVDSNTGQTLGYCFIEYDTPQEAELAKQNGNGLIMGKDGRYKFSGDENLQKWLTDDKGRDQFLIRAGFDLEISWNDPIQLRPEVVHHLHERIEGYARTRWSPLGTYLATVNKQGVTLWGGATTFKCLAHCAHPEVLPLLVKLIAFSAAEKYLVTYSCHEPVTPLDEYSVVLNVFNVRTGKLKKSFKGSAKDFGICGDEDISSVPWPLIKVSLVKIPGKEELRQKSLFNVSNCKMYWESNGDYLAINVERYSKTKKTSYSGLELFRMKERDIPVEALELENENKNKKIYMFAWEPKGRRFAVLHGDNVRPDISFYSMVNTFNQGIVTKLSNLTGRRANALCWSPAGRFIVLPELSGSSGQLEFYDVDDIQTRTMTGHYMLTNIEWDSTGRYVATSVTAVDAIENGFNIWTFYGKLLYYMPMDDLSQVLLVVKQSSQMQLTFDHNRHTLTISTNLDRRLRNMGVFADPLKFSWRPRPPLLLSAEKEEEIKKNLKKYSKKYKEQDRDGSKYYNAQEHRRRNVLTGRMEQMGFEMEVAAEGRESPKAYVKRRRSE</sequence>
<evidence type="ECO:0000313" key="2">
    <source>
        <dbReference type="Proteomes" id="UP001164250"/>
    </source>
</evidence>
<reference evidence="2" key="1">
    <citation type="journal article" date="2023" name="G3 (Bethesda)">
        <title>Genome assembly and association tests identify interacting loci associated with vigor, precocity, and sex in interspecific pistachio rootstocks.</title>
        <authorList>
            <person name="Palmer W."/>
            <person name="Jacygrad E."/>
            <person name="Sagayaradj S."/>
            <person name="Cavanaugh K."/>
            <person name="Han R."/>
            <person name="Bertier L."/>
            <person name="Beede B."/>
            <person name="Kafkas S."/>
            <person name="Golino D."/>
            <person name="Preece J."/>
            <person name="Michelmore R."/>
        </authorList>
    </citation>
    <scope>NUCLEOTIDE SEQUENCE [LARGE SCALE GENOMIC DNA]</scope>
</reference>
<gene>
    <name evidence="1" type="ORF">Patl1_01189</name>
</gene>
<dbReference type="Proteomes" id="UP001164250">
    <property type="component" value="Chromosome 1"/>
</dbReference>
<name>A0ACC1C883_9ROSI</name>
<evidence type="ECO:0000313" key="1">
    <source>
        <dbReference type="EMBL" id="KAJ0111924.1"/>
    </source>
</evidence>